<dbReference type="GO" id="GO:0005886">
    <property type="term" value="C:plasma membrane"/>
    <property type="evidence" value="ECO:0007669"/>
    <property type="project" value="TreeGrafter"/>
</dbReference>
<feature type="transmembrane region" description="Helical" evidence="6">
    <location>
        <begin position="68"/>
        <end position="89"/>
    </location>
</feature>
<protein>
    <submittedName>
        <fullName evidence="8">GtrA family protein</fullName>
    </submittedName>
</protein>
<keyword evidence="9" id="KW-1185">Reference proteome</keyword>
<gene>
    <name evidence="8" type="ORF">MD483_09330</name>
</gene>
<dbReference type="EMBL" id="JAKRRX010000042">
    <property type="protein sequence ID" value="MCW8334022.1"/>
    <property type="molecule type" value="Genomic_DNA"/>
</dbReference>
<dbReference type="Pfam" id="PF04138">
    <property type="entry name" value="GtrA_DPMS_TM"/>
    <property type="match status" value="1"/>
</dbReference>
<accession>A0A9X3CDW6</accession>
<evidence type="ECO:0000313" key="9">
    <source>
        <dbReference type="Proteomes" id="UP001155586"/>
    </source>
</evidence>
<comment type="caution">
    <text evidence="8">The sequence shown here is derived from an EMBL/GenBank/DDBJ whole genome shotgun (WGS) entry which is preliminary data.</text>
</comment>
<dbReference type="InterPro" id="IPR051401">
    <property type="entry name" value="GtrA_CellWall_Glycosyl"/>
</dbReference>
<evidence type="ECO:0000256" key="1">
    <source>
        <dbReference type="ARBA" id="ARBA00004141"/>
    </source>
</evidence>
<sequence>MKFGMVGSIGFLADAGLFSLLFYLGDWAPLPARVVAFLFAATVTWCGNRCFTFTHCQHVAKGKQWLKFIVVALLSAIPNLIVFNLALLVLGTGGIAALVALAFGVLAGMVSNFLLSSRWVFPP</sequence>
<evidence type="ECO:0000256" key="3">
    <source>
        <dbReference type="ARBA" id="ARBA00022692"/>
    </source>
</evidence>
<feature type="transmembrane region" description="Helical" evidence="6">
    <location>
        <begin position="5"/>
        <end position="24"/>
    </location>
</feature>
<organism evidence="8 9">
    <name type="scientific">Vibrio paucivorans</name>
    <dbReference type="NCBI Taxonomy" id="2829489"/>
    <lineage>
        <taxon>Bacteria</taxon>
        <taxon>Pseudomonadati</taxon>
        <taxon>Pseudomonadota</taxon>
        <taxon>Gammaproteobacteria</taxon>
        <taxon>Vibrionales</taxon>
        <taxon>Vibrionaceae</taxon>
        <taxon>Vibrio</taxon>
    </lineage>
</organism>
<name>A0A9X3CDW6_9VIBR</name>
<keyword evidence="3 6" id="KW-0812">Transmembrane</keyword>
<evidence type="ECO:0000256" key="5">
    <source>
        <dbReference type="ARBA" id="ARBA00023136"/>
    </source>
</evidence>
<dbReference type="GO" id="GO:0000271">
    <property type="term" value="P:polysaccharide biosynthetic process"/>
    <property type="evidence" value="ECO:0007669"/>
    <property type="project" value="InterPro"/>
</dbReference>
<evidence type="ECO:0000256" key="6">
    <source>
        <dbReference type="SAM" id="Phobius"/>
    </source>
</evidence>
<evidence type="ECO:0000256" key="2">
    <source>
        <dbReference type="ARBA" id="ARBA00009399"/>
    </source>
</evidence>
<comment type="subcellular location">
    <subcellularLocation>
        <location evidence="1">Membrane</location>
        <topology evidence="1">Multi-pass membrane protein</topology>
    </subcellularLocation>
</comment>
<keyword evidence="5 6" id="KW-0472">Membrane</keyword>
<evidence type="ECO:0000313" key="8">
    <source>
        <dbReference type="EMBL" id="MCW8334022.1"/>
    </source>
</evidence>
<dbReference type="Proteomes" id="UP001155586">
    <property type="component" value="Unassembled WGS sequence"/>
</dbReference>
<reference evidence="8" key="1">
    <citation type="submission" date="2022-02" db="EMBL/GenBank/DDBJ databases">
        <title>Vibrio sp. nov., a new bacterium isolated from Bohai sea, China.</title>
        <authorList>
            <person name="Yuan Y."/>
        </authorList>
    </citation>
    <scope>NUCLEOTIDE SEQUENCE</scope>
    <source>
        <strain evidence="8">DBSS07</strain>
    </source>
</reference>
<proteinExistence type="inferred from homology"/>
<evidence type="ECO:0000256" key="4">
    <source>
        <dbReference type="ARBA" id="ARBA00022989"/>
    </source>
</evidence>
<keyword evidence="4 6" id="KW-1133">Transmembrane helix</keyword>
<feature type="transmembrane region" description="Helical" evidence="6">
    <location>
        <begin position="30"/>
        <end position="47"/>
    </location>
</feature>
<dbReference type="InterPro" id="IPR007267">
    <property type="entry name" value="GtrA_DPMS_TM"/>
</dbReference>
<dbReference type="AlphaFoldDB" id="A0A9X3CDW6"/>
<feature type="domain" description="GtrA/DPMS transmembrane" evidence="7">
    <location>
        <begin position="2"/>
        <end position="121"/>
    </location>
</feature>
<comment type="similarity">
    <text evidence="2">Belongs to the GtrA family.</text>
</comment>
<dbReference type="PANTHER" id="PTHR38459:SF1">
    <property type="entry name" value="PROPHAGE BACTOPRENOL-LINKED GLUCOSE TRANSLOCASE HOMOLOG"/>
    <property type="match status" value="1"/>
</dbReference>
<feature type="transmembrane region" description="Helical" evidence="6">
    <location>
        <begin position="95"/>
        <end position="115"/>
    </location>
</feature>
<dbReference type="PANTHER" id="PTHR38459">
    <property type="entry name" value="PROPHAGE BACTOPRENOL-LINKED GLUCOSE TRANSLOCASE HOMOLOG"/>
    <property type="match status" value="1"/>
</dbReference>
<dbReference type="RefSeq" id="WP_265687433.1">
    <property type="nucleotide sequence ID" value="NZ_JAKRRX010000042.1"/>
</dbReference>
<evidence type="ECO:0000259" key="7">
    <source>
        <dbReference type="Pfam" id="PF04138"/>
    </source>
</evidence>